<evidence type="ECO:0000313" key="2">
    <source>
        <dbReference type="Proteomes" id="UP001415857"/>
    </source>
</evidence>
<dbReference type="Proteomes" id="UP001415857">
    <property type="component" value="Unassembled WGS sequence"/>
</dbReference>
<sequence length="99" mass="11467">MEGSCINTICFLNMTQRFYGSSRLQVLLMDMASELQLEFFLTMQQSNQYFVVMETANDLRRSGGSVKYLLSNWASFSNIFESHQLDFGLIDPFDNWTVP</sequence>
<comment type="caution">
    <text evidence="1">The sequence shown here is derived from an EMBL/GenBank/DDBJ whole genome shotgun (WGS) entry which is preliminary data.</text>
</comment>
<dbReference type="EMBL" id="JBBPBK010000007">
    <property type="protein sequence ID" value="KAK9281700.1"/>
    <property type="molecule type" value="Genomic_DNA"/>
</dbReference>
<name>A0AAP0RPI8_LIQFO</name>
<gene>
    <name evidence="1" type="ORF">L1049_004604</name>
</gene>
<reference evidence="1 2" key="1">
    <citation type="journal article" date="2024" name="Plant J.">
        <title>Genome sequences and population genomics reveal climatic adaptation and genomic divergence between two closely related sweetgum species.</title>
        <authorList>
            <person name="Xu W.Q."/>
            <person name="Ren C.Q."/>
            <person name="Zhang X.Y."/>
            <person name="Comes H.P."/>
            <person name="Liu X.H."/>
            <person name="Li Y.G."/>
            <person name="Kettle C.J."/>
            <person name="Jalonen R."/>
            <person name="Gaisberger H."/>
            <person name="Ma Y.Z."/>
            <person name="Qiu Y.X."/>
        </authorList>
    </citation>
    <scope>NUCLEOTIDE SEQUENCE [LARGE SCALE GENOMIC DNA]</scope>
    <source>
        <strain evidence="1">Hangzhou</strain>
    </source>
</reference>
<keyword evidence="2" id="KW-1185">Reference proteome</keyword>
<accession>A0AAP0RPI8</accession>
<proteinExistence type="predicted"/>
<dbReference type="AlphaFoldDB" id="A0AAP0RPI8"/>
<protein>
    <submittedName>
        <fullName evidence="1">Uncharacterized protein</fullName>
    </submittedName>
</protein>
<organism evidence="1 2">
    <name type="scientific">Liquidambar formosana</name>
    <name type="common">Formosan gum</name>
    <dbReference type="NCBI Taxonomy" id="63359"/>
    <lineage>
        <taxon>Eukaryota</taxon>
        <taxon>Viridiplantae</taxon>
        <taxon>Streptophyta</taxon>
        <taxon>Embryophyta</taxon>
        <taxon>Tracheophyta</taxon>
        <taxon>Spermatophyta</taxon>
        <taxon>Magnoliopsida</taxon>
        <taxon>eudicotyledons</taxon>
        <taxon>Gunneridae</taxon>
        <taxon>Pentapetalae</taxon>
        <taxon>Saxifragales</taxon>
        <taxon>Altingiaceae</taxon>
        <taxon>Liquidambar</taxon>
    </lineage>
</organism>
<evidence type="ECO:0000313" key="1">
    <source>
        <dbReference type="EMBL" id="KAK9281700.1"/>
    </source>
</evidence>